<accession>A0ABY6BE99</accession>
<protein>
    <recommendedName>
        <fullName evidence="4">Secreted protein</fullName>
    </recommendedName>
</protein>
<reference evidence="2" key="1">
    <citation type="submission" date="2022-09" db="EMBL/GenBank/DDBJ databases">
        <title>Tahibacter sp. nov., isolated from a fresh water.</title>
        <authorList>
            <person name="Baek J.H."/>
            <person name="Lee J.K."/>
            <person name="Kim J.M."/>
            <person name="Jeon C.O."/>
        </authorList>
    </citation>
    <scope>NUCLEOTIDE SEQUENCE</scope>
    <source>
        <strain evidence="2">W38</strain>
    </source>
</reference>
<dbReference type="Proteomes" id="UP001064632">
    <property type="component" value="Chromosome"/>
</dbReference>
<dbReference type="Pfam" id="PF20311">
    <property type="entry name" value="DUF6607"/>
    <property type="match status" value="1"/>
</dbReference>
<feature type="signal peptide" evidence="1">
    <location>
        <begin position="1"/>
        <end position="17"/>
    </location>
</feature>
<name>A0ABY6BE99_9GAMM</name>
<evidence type="ECO:0000256" key="1">
    <source>
        <dbReference type="SAM" id="SignalP"/>
    </source>
</evidence>
<dbReference type="EMBL" id="CP104694">
    <property type="protein sequence ID" value="UXI67573.1"/>
    <property type="molecule type" value="Genomic_DNA"/>
</dbReference>
<gene>
    <name evidence="2" type="ORF">N4264_23000</name>
</gene>
<keyword evidence="3" id="KW-1185">Reference proteome</keyword>
<dbReference type="RefSeq" id="WP_261694543.1">
    <property type="nucleotide sequence ID" value="NZ_CP104694.1"/>
</dbReference>
<evidence type="ECO:0000313" key="3">
    <source>
        <dbReference type="Proteomes" id="UP001064632"/>
    </source>
</evidence>
<evidence type="ECO:0000313" key="2">
    <source>
        <dbReference type="EMBL" id="UXI67573.1"/>
    </source>
</evidence>
<dbReference type="PROSITE" id="PS51257">
    <property type="entry name" value="PROKAR_LIPOPROTEIN"/>
    <property type="match status" value="1"/>
</dbReference>
<proteinExistence type="predicted"/>
<evidence type="ECO:0008006" key="4">
    <source>
        <dbReference type="Google" id="ProtNLM"/>
    </source>
</evidence>
<dbReference type="InterPro" id="IPR046715">
    <property type="entry name" value="DUF6607"/>
</dbReference>
<organism evidence="2 3">
    <name type="scientific">Tahibacter amnicola</name>
    <dbReference type="NCBI Taxonomy" id="2976241"/>
    <lineage>
        <taxon>Bacteria</taxon>
        <taxon>Pseudomonadati</taxon>
        <taxon>Pseudomonadota</taxon>
        <taxon>Gammaproteobacteria</taxon>
        <taxon>Lysobacterales</taxon>
        <taxon>Rhodanobacteraceae</taxon>
        <taxon>Tahibacter</taxon>
    </lineage>
</organism>
<sequence>MLPTVRLLTLLAAPMLAVGCATTGHRSTGAAKQNVAAAAPTDYVRPCPVPPVDATSAFECDRRSILAMAGEFRVTFAFDESQALAPGYVPHAAQRSGGTEWVFVVEDQGTSIALQHILVVGPEHTVVKHWRQDWRYQPADILLFRGHDRFERVAVDPDRANGAWSQTVFEVDDAPRYAGIGRWSHANGVDAWTSDFTWRPLPRREYTKRSDYHVLGAINRHTLTPQGWMHEQDNLKLVLADDGSTHALVREVGVNTYSRVDDVDFSAGKAYWERTGEFWRTVRHSWQRALAAPASDIVTSLDGKPRFEALFALAEKVGPGTAVSQGDVEQILARAIRPLTAATSGAASGTSGGN</sequence>
<feature type="chain" id="PRO_5046722223" description="Secreted protein" evidence="1">
    <location>
        <begin position="18"/>
        <end position="354"/>
    </location>
</feature>
<keyword evidence="1" id="KW-0732">Signal</keyword>